<evidence type="ECO:0000256" key="3">
    <source>
        <dbReference type="ARBA" id="ARBA00012618"/>
    </source>
</evidence>
<dbReference type="EMBL" id="QMBQ01000009">
    <property type="protein sequence ID" value="RAZ72928.1"/>
    <property type="molecule type" value="Genomic_DNA"/>
</dbReference>
<comment type="caution">
    <text evidence="6">The sequence shown here is derived from an EMBL/GenBank/DDBJ whole genome shotgun (WGS) entry which is preliminary data.</text>
</comment>
<dbReference type="OrthoDB" id="9781789at2"/>
<dbReference type="InterPro" id="IPR003700">
    <property type="entry name" value="Pantoate_hydroxy_MeTrfase"/>
</dbReference>
<comment type="similarity">
    <text evidence="1">Belongs to the PanB family.</text>
</comment>
<evidence type="ECO:0000313" key="7">
    <source>
        <dbReference type="Proteomes" id="UP000251956"/>
    </source>
</evidence>
<keyword evidence="5" id="KW-0808">Transferase</keyword>
<name>A0A330GJH1_9HYPH</name>
<dbReference type="GO" id="GO:0003864">
    <property type="term" value="F:3-methyl-2-oxobutanoate hydroxymethyltransferase activity"/>
    <property type="evidence" value="ECO:0007669"/>
    <property type="project" value="UniProtKB-EC"/>
</dbReference>
<dbReference type="Proteomes" id="UP000251956">
    <property type="component" value="Unassembled WGS sequence"/>
</dbReference>
<evidence type="ECO:0000313" key="6">
    <source>
        <dbReference type="EMBL" id="RAZ72928.1"/>
    </source>
</evidence>
<proteinExistence type="inferred from homology"/>
<sequence>MTQPDIRARKGGAPLVCLTTYATSVAKLVDRHCDIVLVGDSVGMVLRGSTTSRRR</sequence>
<comment type="subunit">
    <text evidence="2">Homodecamer; pentamer of dimers.</text>
</comment>
<gene>
    <name evidence="6" type="ORF">DPM35_26415</name>
</gene>
<evidence type="ECO:0000256" key="2">
    <source>
        <dbReference type="ARBA" id="ARBA00011424"/>
    </source>
</evidence>
<dbReference type="GO" id="GO:0015940">
    <property type="term" value="P:pantothenate biosynthetic process"/>
    <property type="evidence" value="ECO:0007669"/>
    <property type="project" value="UniProtKB-KW"/>
</dbReference>
<accession>A0A330GJH1</accession>
<keyword evidence="4" id="KW-0566">Pantothenate biosynthesis</keyword>
<dbReference type="Pfam" id="PF02548">
    <property type="entry name" value="Pantoate_transf"/>
    <property type="match status" value="1"/>
</dbReference>
<dbReference type="InterPro" id="IPR040442">
    <property type="entry name" value="Pyrv_kinase-like_dom_sf"/>
</dbReference>
<keyword evidence="7" id="KW-1185">Reference proteome</keyword>
<dbReference type="EC" id="2.1.2.11" evidence="3"/>
<evidence type="ECO:0000256" key="1">
    <source>
        <dbReference type="ARBA" id="ARBA00008676"/>
    </source>
</evidence>
<evidence type="ECO:0000256" key="5">
    <source>
        <dbReference type="ARBA" id="ARBA00022679"/>
    </source>
</evidence>
<dbReference type="Gene3D" id="3.20.20.60">
    <property type="entry name" value="Phosphoenolpyruvate-binding domains"/>
    <property type="match status" value="1"/>
</dbReference>
<organism evidence="6 7">
    <name type="scientific">Mesorhizobium atlanticum</name>
    <dbReference type="NCBI Taxonomy" id="2233532"/>
    <lineage>
        <taxon>Bacteria</taxon>
        <taxon>Pseudomonadati</taxon>
        <taxon>Pseudomonadota</taxon>
        <taxon>Alphaproteobacteria</taxon>
        <taxon>Hyphomicrobiales</taxon>
        <taxon>Phyllobacteriaceae</taxon>
        <taxon>Mesorhizobium</taxon>
    </lineage>
</organism>
<dbReference type="AlphaFoldDB" id="A0A330GJH1"/>
<protein>
    <recommendedName>
        <fullName evidence="3">3-methyl-2-oxobutanoate hydroxymethyltransferase</fullName>
        <ecNumber evidence="3">2.1.2.11</ecNumber>
    </recommendedName>
</protein>
<evidence type="ECO:0000256" key="4">
    <source>
        <dbReference type="ARBA" id="ARBA00022655"/>
    </source>
</evidence>
<dbReference type="InterPro" id="IPR015813">
    <property type="entry name" value="Pyrv/PenolPyrv_kinase-like_dom"/>
</dbReference>
<reference evidence="6 7" key="1">
    <citation type="submission" date="2018-07" db="EMBL/GenBank/DDBJ databases">
        <title>Diversity of Mesorhizobium strains in Brazil.</title>
        <authorList>
            <person name="Helene L.C.F."/>
            <person name="Dall'Agnol R."/>
            <person name="Delamuta J.R.M."/>
            <person name="Hungria M."/>
        </authorList>
    </citation>
    <scope>NUCLEOTIDE SEQUENCE [LARGE SCALE GENOMIC DNA]</scope>
    <source>
        <strain evidence="6 7">CNPSo 3140</strain>
    </source>
</reference>
<dbReference type="SUPFAM" id="SSF51621">
    <property type="entry name" value="Phosphoenolpyruvate/pyruvate domain"/>
    <property type="match status" value="1"/>
</dbReference>